<sequence length="345" mass="39126">MSSSSVDPNEILPVVKFTGNSPRDIGHQHGLLLKDRIHLTIDFYKKHFLTYKSYSEQFLFSKCEHYRSIISQYNASYIDELDAISISSNVHPLWIIALNIRSEIINHLLLETNECTALYSKTDRLLGQNWDWAEEFEHLAFINYLNSDILQLTEPGVLGKIGFNSSGIGVCLNFVQPVTVVNDSIPLHILLRSILDSSITIQNAVEILKLNGTGCGGNILIGDDKGNCVDVELTGNSVNVIDNQMLHTNHFLSTENNHISDGNRLNNSLTRFKRAQYLLDKNTPMKSILLDCDEEEAYPILRPYKKEFIGNAGTCTSLIMKLDERKLFITKGNPLKNNHYYEYQL</sequence>
<proteinExistence type="predicted"/>
<dbReference type="InterPro" id="IPR005079">
    <property type="entry name" value="Peptidase_C45_hydrolase"/>
</dbReference>
<dbReference type="EMBL" id="CAJOBC010003849">
    <property type="protein sequence ID" value="CAF3803356.1"/>
    <property type="molecule type" value="Genomic_DNA"/>
</dbReference>
<evidence type="ECO:0000313" key="2">
    <source>
        <dbReference type="EMBL" id="CAF1032574.1"/>
    </source>
</evidence>
<dbReference type="PANTHER" id="PTHR34180:SF1">
    <property type="entry name" value="BETA-ALANYL-DOPAMINE_CARCININE HYDROLASE"/>
    <property type="match status" value="1"/>
</dbReference>
<name>A0A814J9H1_9BILA</name>
<dbReference type="Proteomes" id="UP000663829">
    <property type="component" value="Unassembled WGS sequence"/>
</dbReference>
<dbReference type="EMBL" id="CAJNOQ010003849">
    <property type="protein sequence ID" value="CAF1032574.1"/>
    <property type="molecule type" value="Genomic_DNA"/>
</dbReference>
<dbReference type="OrthoDB" id="189997at2759"/>
<dbReference type="PANTHER" id="PTHR34180">
    <property type="entry name" value="PEPTIDASE C45"/>
    <property type="match status" value="1"/>
</dbReference>
<organism evidence="2 4">
    <name type="scientific">Didymodactylos carnosus</name>
    <dbReference type="NCBI Taxonomy" id="1234261"/>
    <lineage>
        <taxon>Eukaryota</taxon>
        <taxon>Metazoa</taxon>
        <taxon>Spiralia</taxon>
        <taxon>Gnathifera</taxon>
        <taxon>Rotifera</taxon>
        <taxon>Eurotatoria</taxon>
        <taxon>Bdelloidea</taxon>
        <taxon>Philodinida</taxon>
        <taxon>Philodinidae</taxon>
        <taxon>Didymodactylos</taxon>
    </lineage>
</organism>
<comment type="caution">
    <text evidence="2">The sequence shown here is derived from an EMBL/GenBank/DDBJ whole genome shotgun (WGS) entry which is preliminary data.</text>
</comment>
<dbReference type="Gene3D" id="3.60.60.10">
    <property type="entry name" value="Penicillin V Acylase, Chain A"/>
    <property type="match status" value="1"/>
</dbReference>
<evidence type="ECO:0000259" key="1">
    <source>
        <dbReference type="Pfam" id="PF03417"/>
    </source>
</evidence>
<dbReference type="Gene3D" id="1.10.10.2120">
    <property type="match status" value="1"/>
</dbReference>
<dbReference type="InterPro" id="IPR029055">
    <property type="entry name" value="Ntn_hydrolases_N"/>
</dbReference>
<dbReference type="AlphaFoldDB" id="A0A814J9H1"/>
<dbReference type="NCBIfam" id="NF040521">
    <property type="entry name" value="C45_proenzyme"/>
    <property type="match status" value="1"/>
</dbReference>
<evidence type="ECO:0000313" key="3">
    <source>
        <dbReference type="EMBL" id="CAF3803356.1"/>
    </source>
</evidence>
<dbReference type="Proteomes" id="UP000681722">
    <property type="component" value="Unassembled WGS sequence"/>
</dbReference>
<reference evidence="2" key="1">
    <citation type="submission" date="2021-02" db="EMBL/GenBank/DDBJ databases">
        <authorList>
            <person name="Nowell W R."/>
        </authorList>
    </citation>
    <scope>NUCLEOTIDE SEQUENCE</scope>
</reference>
<dbReference type="InterPro" id="IPR047801">
    <property type="entry name" value="Peptidase_C45"/>
</dbReference>
<dbReference type="Pfam" id="PF03417">
    <property type="entry name" value="AAT"/>
    <property type="match status" value="1"/>
</dbReference>
<protein>
    <recommendedName>
        <fullName evidence="1">Peptidase C45 hydrolase domain-containing protein</fullName>
    </recommendedName>
</protein>
<accession>A0A814J9H1</accession>
<dbReference type="InterPro" id="IPR047794">
    <property type="entry name" value="C45_proenzyme-like"/>
</dbReference>
<gene>
    <name evidence="2" type="ORF">GPM918_LOCUS15356</name>
    <name evidence="3" type="ORF">SRO942_LOCUS15356</name>
</gene>
<dbReference type="SUPFAM" id="SSF56235">
    <property type="entry name" value="N-terminal nucleophile aminohydrolases (Ntn hydrolases)"/>
    <property type="match status" value="1"/>
</dbReference>
<evidence type="ECO:0000313" key="4">
    <source>
        <dbReference type="Proteomes" id="UP000663829"/>
    </source>
</evidence>
<feature type="domain" description="Peptidase C45 hydrolase" evidence="1">
    <location>
        <begin position="122"/>
        <end position="334"/>
    </location>
</feature>
<keyword evidence="4" id="KW-1185">Reference proteome</keyword>